<feature type="compositionally biased region" description="Basic and acidic residues" evidence="3">
    <location>
        <begin position="1"/>
        <end position="15"/>
    </location>
</feature>
<keyword evidence="6" id="KW-1185">Reference proteome</keyword>
<organism evidence="5 6">
    <name type="scientific">Actinocatenispora comari</name>
    <dbReference type="NCBI Taxonomy" id="2807577"/>
    <lineage>
        <taxon>Bacteria</taxon>
        <taxon>Bacillati</taxon>
        <taxon>Actinomycetota</taxon>
        <taxon>Actinomycetes</taxon>
        <taxon>Micromonosporales</taxon>
        <taxon>Micromonosporaceae</taxon>
        <taxon>Actinocatenispora</taxon>
    </lineage>
</organism>
<dbReference type="InterPro" id="IPR051785">
    <property type="entry name" value="MMCE/EMCE_epimerase"/>
</dbReference>
<dbReference type="InterPro" id="IPR018146">
    <property type="entry name" value="Glyoxalase_1_CS"/>
</dbReference>
<comment type="similarity">
    <text evidence="1">Belongs to the methylmalonyl-CoA epimerase family.</text>
</comment>
<evidence type="ECO:0000313" key="6">
    <source>
        <dbReference type="Proteomes" id="UP000614996"/>
    </source>
</evidence>
<dbReference type="EMBL" id="BOPO01000146">
    <property type="protein sequence ID" value="GIL31436.1"/>
    <property type="molecule type" value="Genomic_DNA"/>
</dbReference>
<dbReference type="AlphaFoldDB" id="A0A8J4AH30"/>
<dbReference type="PANTHER" id="PTHR43048:SF3">
    <property type="entry name" value="METHYLMALONYL-COA EPIMERASE, MITOCHONDRIAL"/>
    <property type="match status" value="1"/>
</dbReference>
<dbReference type="InterPro" id="IPR017515">
    <property type="entry name" value="MeMalonyl-CoA_epimerase"/>
</dbReference>
<dbReference type="PROSITE" id="PS00934">
    <property type="entry name" value="GLYOXALASE_I_1"/>
    <property type="match status" value="1"/>
</dbReference>
<name>A0A8J4AH30_9ACTN</name>
<evidence type="ECO:0000259" key="4">
    <source>
        <dbReference type="PROSITE" id="PS51819"/>
    </source>
</evidence>
<gene>
    <name evidence="5" type="primary">mce</name>
    <name evidence="5" type="ORF">NUM_66900</name>
</gene>
<dbReference type="PROSITE" id="PS51819">
    <property type="entry name" value="VOC"/>
    <property type="match status" value="1"/>
</dbReference>
<protein>
    <submittedName>
        <fullName evidence="5">Methylmalonyl-CoA epimerase</fullName>
    </submittedName>
</protein>
<dbReference type="Proteomes" id="UP000614996">
    <property type="component" value="Unassembled WGS sequence"/>
</dbReference>
<proteinExistence type="inferred from homology"/>
<reference evidence="6" key="1">
    <citation type="journal article" date="2021" name="Int. J. Syst. Evol. Microbiol.">
        <title>Actinocatenispora comari sp. nov., an endophytic actinomycete isolated from aerial parts of Comarum salesowianum.</title>
        <authorList>
            <person name="Oyunbileg N."/>
            <person name="Iizaka Y."/>
            <person name="Hamada M."/>
            <person name="Davaapurev B.O."/>
            <person name="Fukumoto A."/>
            <person name="Tsetseg B."/>
            <person name="Kato F."/>
            <person name="Tamura T."/>
            <person name="Batkhuu J."/>
            <person name="Anzai Y."/>
        </authorList>
    </citation>
    <scope>NUCLEOTIDE SEQUENCE [LARGE SCALE GENOMIC DNA]</scope>
    <source>
        <strain evidence="6">NUM-2625</strain>
    </source>
</reference>
<dbReference type="Gene3D" id="3.10.180.10">
    <property type="entry name" value="2,3-Dihydroxybiphenyl 1,2-Dioxygenase, domain 1"/>
    <property type="match status" value="1"/>
</dbReference>
<evidence type="ECO:0000313" key="5">
    <source>
        <dbReference type="EMBL" id="GIL31436.1"/>
    </source>
</evidence>
<keyword evidence="2" id="KW-0479">Metal-binding</keyword>
<dbReference type="GO" id="GO:0004462">
    <property type="term" value="F:lactoylglutathione lyase activity"/>
    <property type="evidence" value="ECO:0007669"/>
    <property type="project" value="InterPro"/>
</dbReference>
<dbReference type="NCBIfam" id="TIGR03081">
    <property type="entry name" value="metmalonyl_epim"/>
    <property type="match status" value="1"/>
</dbReference>
<sequence>MPTDHEPRSNADDHLTTGAPGADELGVLRVDHVGIAVPDLDAAITFYTGTFGMTCVHTETNADQGVREAMLRVGDDRTGAQLQLLAPASPDSSIARFLDRRGPGVQQLAYTVRDVTRAAATLRERGLRLLYDEPRTGTAGSRINFVHPADAGGVLVELVEPADDHAS</sequence>
<comment type="caution">
    <text evidence="5">The sequence shown here is derived from an EMBL/GenBank/DDBJ whole genome shotgun (WGS) entry which is preliminary data.</text>
</comment>
<feature type="region of interest" description="Disordered" evidence="3">
    <location>
        <begin position="1"/>
        <end position="20"/>
    </location>
</feature>
<accession>A0A8J4AH30</accession>
<dbReference type="GO" id="GO:0046872">
    <property type="term" value="F:metal ion binding"/>
    <property type="evidence" value="ECO:0007669"/>
    <property type="project" value="UniProtKB-KW"/>
</dbReference>
<dbReference type="RefSeq" id="WP_207129015.1">
    <property type="nucleotide sequence ID" value="NZ_BOPO01000146.1"/>
</dbReference>
<dbReference type="InterPro" id="IPR037523">
    <property type="entry name" value="VOC_core"/>
</dbReference>
<dbReference type="GO" id="GO:0046491">
    <property type="term" value="P:L-methylmalonyl-CoA metabolic process"/>
    <property type="evidence" value="ECO:0007669"/>
    <property type="project" value="TreeGrafter"/>
</dbReference>
<feature type="domain" description="VOC" evidence="4">
    <location>
        <begin position="29"/>
        <end position="161"/>
    </location>
</feature>
<dbReference type="PANTHER" id="PTHR43048">
    <property type="entry name" value="METHYLMALONYL-COA EPIMERASE"/>
    <property type="match status" value="1"/>
</dbReference>
<dbReference type="Pfam" id="PF13669">
    <property type="entry name" value="Glyoxalase_4"/>
    <property type="match status" value="1"/>
</dbReference>
<dbReference type="InterPro" id="IPR029068">
    <property type="entry name" value="Glyas_Bleomycin-R_OHBP_Dase"/>
</dbReference>
<evidence type="ECO:0000256" key="1">
    <source>
        <dbReference type="ARBA" id="ARBA00009308"/>
    </source>
</evidence>
<dbReference type="CDD" id="cd07249">
    <property type="entry name" value="MMCE"/>
    <property type="match status" value="1"/>
</dbReference>
<evidence type="ECO:0000256" key="2">
    <source>
        <dbReference type="ARBA" id="ARBA00022723"/>
    </source>
</evidence>
<evidence type="ECO:0000256" key="3">
    <source>
        <dbReference type="SAM" id="MobiDB-lite"/>
    </source>
</evidence>
<dbReference type="GO" id="GO:0004493">
    <property type="term" value="F:methylmalonyl-CoA epimerase activity"/>
    <property type="evidence" value="ECO:0007669"/>
    <property type="project" value="TreeGrafter"/>
</dbReference>
<dbReference type="SUPFAM" id="SSF54593">
    <property type="entry name" value="Glyoxalase/Bleomycin resistance protein/Dihydroxybiphenyl dioxygenase"/>
    <property type="match status" value="1"/>
</dbReference>